<dbReference type="Gene3D" id="3.40.720.10">
    <property type="entry name" value="Alkaline Phosphatase, subunit A"/>
    <property type="match status" value="1"/>
</dbReference>
<dbReference type="Gene3D" id="3.30.1120.10">
    <property type="match status" value="1"/>
</dbReference>
<dbReference type="OMA" id="PAAIRYE"/>
<dbReference type="OrthoDB" id="103349at2759"/>
<feature type="domain" description="Sulfatase N-terminal" evidence="4">
    <location>
        <begin position="2"/>
        <end position="232"/>
    </location>
</feature>
<dbReference type="PANTHER" id="PTHR10342:SF274">
    <property type="entry name" value="ARYLSULFATASE B"/>
    <property type="match status" value="1"/>
</dbReference>
<accession>A0A813HBX3</accession>
<dbReference type="Proteomes" id="UP000654075">
    <property type="component" value="Unassembled WGS sequence"/>
</dbReference>
<reference evidence="5" key="1">
    <citation type="submission" date="2021-02" db="EMBL/GenBank/DDBJ databases">
        <authorList>
            <person name="Dougan E. K."/>
            <person name="Rhodes N."/>
            <person name="Thang M."/>
            <person name="Chan C."/>
        </authorList>
    </citation>
    <scope>NUCLEOTIDE SEQUENCE</scope>
</reference>
<dbReference type="InterPro" id="IPR017850">
    <property type="entry name" value="Alkaline_phosphatase_core_sf"/>
</dbReference>
<dbReference type="GO" id="GO:0046872">
    <property type="term" value="F:metal ion binding"/>
    <property type="evidence" value="ECO:0007669"/>
    <property type="project" value="UniProtKB-KW"/>
</dbReference>
<organism evidence="5 6">
    <name type="scientific">Polarella glacialis</name>
    <name type="common">Dinoflagellate</name>
    <dbReference type="NCBI Taxonomy" id="89957"/>
    <lineage>
        <taxon>Eukaryota</taxon>
        <taxon>Sar</taxon>
        <taxon>Alveolata</taxon>
        <taxon>Dinophyceae</taxon>
        <taxon>Suessiales</taxon>
        <taxon>Suessiaceae</taxon>
        <taxon>Polarella</taxon>
    </lineage>
</organism>
<name>A0A813HBX3_POLGL</name>
<dbReference type="EMBL" id="CAJNNV010031243">
    <property type="protein sequence ID" value="CAE8635114.1"/>
    <property type="molecule type" value="Genomic_DNA"/>
</dbReference>
<evidence type="ECO:0000313" key="6">
    <source>
        <dbReference type="Proteomes" id="UP000654075"/>
    </source>
</evidence>
<evidence type="ECO:0000313" key="5">
    <source>
        <dbReference type="EMBL" id="CAE8635114.1"/>
    </source>
</evidence>
<dbReference type="Pfam" id="PF00884">
    <property type="entry name" value="Sulfatase"/>
    <property type="match status" value="1"/>
</dbReference>
<keyword evidence="6" id="KW-1185">Reference proteome</keyword>
<dbReference type="GO" id="GO:0008484">
    <property type="term" value="F:sulfuric ester hydrolase activity"/>
    <property type="evidence" value="ECO:0007669"/>
    <property type="project" value="InterPro"/>
</dbReference>
<dbReference type="SUPFAM" id="SSF53649">
    <property type="entry name" value="Alkaline phosphatase-like"/>
    <property type="match status" value="1"/>
</dbReference>
<evidence type="ECO:0000256" key="2">
    <source>
        <dbReference type="ARBA" id="ARBA00022837"/>
    </source>
</evidence>
<evidence type="ECO:0000259" key="4">
    <source>
        <dbReference type="Pfam" id="PF00884"/>
    </source>
</evidence>
<keyword evidence="1" id="KW-0479">Metal-binding</keyword>
<sequence length="418" mass="46132">MTGKWDAGMATWEHTPMGRGYETFFGYYHHANDYWTQRLSDSDLHGDICGNLVDLWNTTGPARDRNGTAYVEELFTENTLGIIQRHDPAEPLFLFHSFHLVHTPLQVPASWEQEFGFLTNDAQRKYAAMTAYMDDVTGKIVRKLEEKNMWENTLLVMSSDNGGPTYNIPSIGPGAANNAPLKGGKLSDWEGGVRVNAFVSGGAVPLGKRGSILKDFVHMADWYTTFCSIAGVDPRDEKAAKAGLPPVDGIDHSQLLIGDAKPGSGKRTEIHHSARALLQGQWKLITGGIIDLEILQRDNYSDAQNFGGPLIPYSDYLTGYEAPPETLEGLRSMEDCSAGCLYDVFNDPNEHEDKAKKHPEVVAELKARLKELNSGIFHKYRGTADVAGCTPWNGFYGPFIDTGLHAVSKPATSTEMFV</sequence>
<dbReference type="InterPro" id="IPR047115">
    <property type="entry name" value="ARSB"/>
</dbReference>
<keyword evidence="3" id="KW-0325">Glycoprotein</keyword>
<proteinExistence type="predicted"/>
<dbReference type="InterPro" id="IPR000917">
    <property type="entry name" value="Sulfatase_N"/>
</dbReference>
<protein>
    <recommendedName>
        <fullName evidence="4">Sulfatase N-terminal domain-containing protein</fullName>
    </recommendedName>
</protein>
<evidence type="ECO:0000256" key="1">
    <source>
        <dbReference type="ARBA" id="ARBA00022723"/>
    </source>
</evidence>
<dbReference type="AlphaFoldDB" id="A0A813HBX3"/>
<keyword evidence="2" id="KW-0106">Calcium</keyword>
<comment type="caution">
    <text evidence="5">The sequence shown here is derived from an EMBL/GenBank/DDBJ whole genome shotgun (WGS) entry which is preliminary data.</text>
</comment>
<dbReference type="PANTHER" id="PTHR10342">
    <property type="entry name" value="ARYLSULFATASE"/>
    <property type="match status" value="1"/>
</dbReference>
<evidence type="ECO:0000256" key="3">
    <source>
        <dbReference type="ARBA" id="ARBA00023180"/>
    </source>
</evidence>
<gene>
    <name evidence="5" type="ORF">PGLA1383_LOCUS50722</name>
</gene>